<keyword evidence="3" id="KW-1185">Reference proteome</keyword>
<proteinExistence type="predicted"/>
<comment type="caution">
    <text evidence="2">The sequence shown here is derived from an EMBL/GenBank/DDBJ whole genome shotgun (WGS) entry which is preliminary data.</text>
</comment>
<dbReference type="AlphaFoldDB" id="A0A4C1U3Z7"/>
<keyword evidence="1" id="KW-1133">Transmembrane helix</keyword>
<keyword evidence="1" id="KW-0472">Membrane</keyword>
<evidence type="ECO:0000313" key="2">
    <source>
        <dbReference type="EMBL" id="GBP21113.1"/>
    </source>
</evidence>
<evidence type="ECO:0000313" key="3">
    <source>
        <dbReference type="Proteomes" id="UP000299102"/>
    </source>
</evidence>
<protein>
    <submittedName>
        <fullName evidence="2">Uncharacterized protein</fullName>
    </submittedName>
</protein>
<organism evidence="2 3">
    <name type="scientific">Eumeta variegata</name>
    <name type="common">Bagworm moth</name>
    <name type="synonym">Eumeta japonica</name>
    <dbReference type="NCBI Taxonomy" id="151549"/>
    <lineage>
        <taxon>Eukaryota</taxon>
        <taxon>Metazoa</taxon>
        <taxon>Ecdysozoa</taxon>
        <taxon>Arthropoda</taxon>
        <taxon>Hexapoda</taxon>
        <taxon>Insecta</taxon>
        <taxon>Pterygota</taxon>
        <taxon>Neoptera</taxon>
        <taxon>Endopterygota</taxon>
        <taxon>Lepidoptera</taxon>
        <taxon>Glossata</taxon>
        <taxon>Ditrysia</taxon>
        <taxon>Tineoidea</taxon>
        <taxon>Psychidae</taxon>
        <taxon>Oiketicinae</taxon>
        <taxon>Eumeta</taxon>
    </lineage>
</organism>
<gene>
    <name evidence="2" type="ORF">EVAR_11144_1</name>
</gene>
<evidence type="ECO:0000256" key="1">
    <source>
        <dbReference type="SAM" id="Phobius"/>
    </source>
</evidence>
<dbReference type="EMBL" id="BGZK01000125">
    <property type="protein sequence ID" value="GBP21113.1"/>
    <property type="molecule type" value="Genomic_DNA"/>
</dbReference>
<dbReference type="Proteomes" id="UP000299102">
    <property type="component" value="Unassembled WGS sequence"/>
</dbReference>
<accession>A0A4C1U3Z7</accession>
<reference evidence="2 3" key="1">
    <citation type="journal article" date="2019" name="Commun. Biol.">
        <title>The bagworm genome reveals a unique fibroin gene that provides high tensile strength.</title>
        <authorList>
            <person name="Kono N."/>
            <person name="Nakamura H."/>
            <person name="Ohtoshi R."/>
            <person name="Tomita M."/>
            <person name="Numata K."/>
            <person name="Arakawa K."/>
        </authorList>
    </citation>
    <scope>NUCLEOTIDE SEQUENCE [LARGE SCALE GENOMIC DNA]</scope>
</reference>
<feature type="transmembrane region" description="Helical" evidence="1">
    <location>
        <begin position="50"/>
        <end position="74"/>
    </location>
</feature>
<name>A0A4C1U3Z7_EUMVA</name>
<sequence length="148" mass="16203">MRGTKTSIIDDRKVDRYRHRLDADRRVATACPSVALVTTTPHHCGGKSNALVALCAAAVIIIIIIIIAAAAVYFRFHTFPPQHSNEQLEYIQKLQNITGYHPIGPRSSFLPASAHTRSRLNVSLAAAHRTEELVSASVRANRAHSQSA</sequence>
<keyword evidence="1" id="KW-0812">Transmembrane</keyword>